<proteinExistence type="predicted"/>
<evidence type="ECO:0000313" key="1">
    <source>
        <dbReference type="EMBL" id="HIS31761.1"/>
    </source>
</evidence>
<reference evidence="1" key="2">
    <citation type="journal article" date="2021" name="PeerJ">
        <title>Extensive microbial diversity within the chicken gut microbiome revealed by metagenomics and culture.</title>
        <authorList>
            <person name="Gilroy R."/>
            <person name="Ravi A."/>
            <person name="Getino M."/>
            <person name="Pursley I."/>
            <person name="Horton D.L."/>
            <person name="Alikhan N.F."/>
            <person name="Baker D."/>
            <person name="Gharbi K."/>
            <person name="Hall N."/>
            <person name="Watson M."/>
            <person name="Adriaenssens E.M."/>
            <person name="Foster-Nyarko E."/>
            <person name="Jarju S."/>
            <person name="Secka A."/>
            <person name="Antonio M."/>
            <person name="Oren A."/>
            <person name="Chaudhuri R.R."/>
            <person name="La Ragione R."/>
            <person name="Hildebrand F."/>
            <person name="Pallen M.J."/>
        </authorList>
    </citation>
    <scope>NUCLEOTIDE SEQUENCE</scope>
    <source>
        <strain evidence="1">CHK190-19873</strain>
    </source>
</reference>
<sequence length="45" mass="5098">MVDAKNDLSVSNIESTGYDLKGMIYVVRNQQVMIDSDLAMLYQVE</sequence>
<comment type="caution">
    <text evidence="1">The sequence shown here is derived from an EMBL/GenBank/DDBJ whole genome shotgun (WGS) entry which is preliminary data.</text>
</comment>
<gene>
    <name evidence="1" type="ORF">IAB44_09495</name>
</gene>
<dbReference type="Proteomes" id="UP000823935">
    <property type="component" value="Unassembled WGS sequence"/>
</dbReference>
<dbReference type="EMBL" id="DVIQ01000056">
    <property type="protein sequence ID" value="HIS31761.1"/>
    <property type="molecule type" value="Genomic_DNA"/>
</dbReference>
<name>A0A9D1EU88_9FIRM</name>
<evidence type="ECO:0000313" key="2">
    <source>
        <dbReference type="Proteomes" id="UP000823935"/>
    </source>
</evidence>
<organism evidence="1 2">
    <name type="scientific">Candidatus Limivivens intestinipullorum</name>
    <dbReference type="NCBI Taxonomy" id="2840858"/>
    <lineage>
        <taxon>Bacteria</taxon>
        <taxon>Bacillati</taxon>
        <taxon>Bacillota</taxon>
        <taxon>Clostridia</taxon>
        <taxon>Lachnospirales</taxon>
        <taxon>Lachnospiraceae</taxon>
        <taxon>Lachnospiraceae incertae sedis</taxon>
        <taxon>Candidatus Limivivens</taxon>
    </lineage>
</organism>
<reference evidence="1" key="1">
    <citation type="submission" date="2020-10" db="EMBL/GenBank/DDBJ databases">
        <authorList>
            <person name="Gilroy R."/>
        </authorList>
    </citation>
    <scope>NUCLEOTIDE SEQUENCE</scope>
    <source>
        <strain evidence="1">CHK190-19873</strain>
    </source>
</reference>
<protein>
    <submittedName>
        <fullName evidence="1">ORF6N domain-containing protein</fullName>
    </submittedName>
</protein>
<dbReference type="AlphaFoldDB" id="A0A9D1EU88"/>
<accession>A0A9D1EU88</accession>
<feature type="non-terminal residue" evidence="1">
    <location>
        <position position="45"/>
    </location>
</feature>